<reference evidence="13" key="2">
    <citation type="submission" date="2025-04" db="UniProtKB">
        <authorList>
            <consortium name="RefSeq"/>
        </authorList>
    </citation>
    <scope>IDENTIFICATION</scope>
    <source>
        <strain evidence="13">DH4</strain>
        <tissue evidence="13">Whole body</tissue>
    </source>
</reference>
<keyword evidence="7 10" id="KW-0472">Membrane</keyword>
<organism evidence="11">
    <name type="scientific">Apis mellifera</name>
    <name type="common">Honeybee</name>
    <dbReference type="NCBI Taxonomy" id="7460"/>
    <lineage>
        <taxon>Eukaryota</taxon>
        <taxon>Metazoa</taxon>
        <taxon>Ecdysozoa</taxon>
        <taxon>Arthropoda</taxon>
        <taxon>Hexapoda</taxon>
        <taxon>Insecta</taxon>
        <taxon>Pterygota</taxon>
        <taxon>Neoptera</taxon>
        <taxon>Endopterygota</taxon>
        <taxon>Hymenoptera</taxon>
        <taxon>Apocrita</taxon>
        <taxon>Aculeata</taxon>
        <taxon>Apoidea</taxon>
        <taxon>Anthophila</taxon>
        <taxon>Apidae</taxon>
        <taxon>Apis</taxon>
    </lineage>
</organism>
<dbReference type="OrthoDB" id="7540137at2759"/>
<comment type="similarity">
    <text evidence="10">Belongs to the insect chemoreceptor superfamily. Heteromeric odorant receptor channel (TC 1.A.69) family.</text>
</comment>
<comment type="subcellular location">
    <subcellularLocation>
        <location evidence="1 10">Cell membrane</location>
        <topology evidence="1 10">Multi-pass membrane protein</topology>
    </subcellularLocation>
</comment>
<keyword evidence="6 10" id="KW-1133">Transmembrane helix</keyword>
<evidence type="ECO:0000256" key="6">
    <source>
        <dbReference type="ARBA" id="ARBA00022989"/>
    </source>
</evidence>
<keyword evidence="12" id="KW-1185">Reference proteome</keyword>
<evidence type="ECO:0000256" key="2">
    <source>
        <dbReference type="ARBA" id="ARBA00022475"/>
    </source>
</evidence>
<evidence type="ECO:0000256" key="5">
    <source>
        <dbReference type="ARBA" id="ARBA00022725"/>
    </source>
</evidence>
<reference evidence="11" key="1">
    <citation type="submission" date="2021-01" db="UniProtKB">
        <authorList>
            <consortium name="EnsemblMetazoa"/>
        </authorList>
    </citation>
    <scope>IDENTIFICATION</scope>
    <source>
        <strain evidence="11">DH4</strain>
    </source>
</reference>
<comment type="caution">
    <text evidence="10">Lacks conserved residue(s) required for the propagation of feature annotation.</text>
</comment>
<protein>
    <recommendedName>
        <fullName evidence="10">Odorant receptor</fullName>
    </recommendedName>
</protein>
<sequence>MSRVGKAENGMRHTVWFAYPLLRILGAWPNRVSSSTLSKIFNWYLIFTCYTLQLIVLVPGFLHVFLKEKNGRKKMKMMIPQVNGYLQLCKYSLVLRWTNKLRVLLNEMKEDWLNTTEEDQLIFRAKASFGHRVMSMIAIVTYSAGLGYRTILPLSKGRILLPNNTTKRLLPCPGYFVFFNEQVSPIYEIIFIIQVLGGLLTYTIMCGTIGMCVMFCLHSSSLLRILLNKIYQLTKQLDVNEVVVHEKIVDIVKYQTKVKGFLKNVEQLTTYLFLLEIMVETSIGCVIGYNVVTEWEDSNAAAMIIHLMMQVSTISCTFIMCYVGQTLIDEGNNVRRMSITLDWYRFPVKEARNLILVIIMSSYPVKLTAGKVVDISLATFTDVCIKILICVSHISYMDLILHSRS</sequence>
<dbReference type="GO" id="GO:0007165">
    <property type="term" value="P:signal transduction"/>
    <property type="evidence" value="ECO:0007669"/>
    <property type="project" value="UniProtKB-KW"/>
</dbReference>
<gene>
    <name evidence="11" type="primary">100578083</name>
    <name evidence="13" type="synonym">Or14</name>
</gene>
<dbReference type="GO" id="GO:0005549">
    <property type="term" value="F:odorant binding"/>
    <property type="evidence" value="ECO:0007669"/>
    <property type="project" value="InterPro"/>
</dbReference>
<dbReference type="PANTHER" id="PTHR21137">
    <property type="entry name" value="ODORANT RECEPTOR"/>
    <property type="match status" value="1"/>
</dbReference>
<dbReference type="RefSeq" id="XP_026302135.1">
    <property type="nucleotide sequence ID" value="XM_026446350.1"/>
</dbReference>
<evidence type="ECO:0000256" key="1">
    <source>
        <dbReference type="ARBA" id="ARBA00004651"/>
    </source>
</evidence>
<feature type="transmembrane region" description="Helical" evidence="10">
    <location>
        <begin position="189"/>
        <end position="217"/>
    </location>
</feature>
<evidence type="ECO:0000313" key="11">
    <source>
        <dbReference type="EnsemblMetazoa" id="XP_026302135"/>
    </source>
</evidence>
<dbReference type="GO" id="GO:0005886">
    <property type="term" value="C:plasma membrane"/>
    <property type="evidence" value="ECO:0007669"/>
    <property type="project" value="UniProtKB-SubCell"/>
</dbReference>
<keyword evidence="3 10" id="KW-0716">Sensory transduction</keyword>
<feature type="transmembrane region" description="Helical" evidence="10">
    <location>
        <begin position="43"/>
        <end position="66"/>
    </location>
</feature>
<accession>A0A7M7MXH0</accession>
<dbReference type="AlphaFoldDB" id="A0A7M7MXH0"/>
<accession>A0A8B8HDM0</accession>
<dbReference type="InterPro" id="IPR004117">
    <property type="entry name" value="7tm6_olfct_rcpt"/>
</dbReference>
<evidence type="ECO:0000256" key="9">
    <source>
        <dbReference type="ARBA" id="ARBA00023224"/>
    </source>
</evidence>
<keyword evidence="9 10" id="KW-0807">Transducer</keyword>
<keyword evidence="4 10" id="KW-0812">Transmembrane</keyword>
<name>A0A7M7MXH0_APIME</name>
<evidence type="ECO:0000313" key="12">
    <source>
        <dbReference type="Proteomes" id="UP000005203"/>
    </source>
</evidence>
<evidence type="ECO:0000256" key="3">
    <source>
        <dbReference type="ARBA" id="ARBA00022606"/>
    </source>
</evidence>
<feature type="transmembrane region" description="Helical" evidence="10">
    <location>
        <begin position="271"/>
        <end position="292"/>
    </location>
</feature>
<feature type="transmembrane region" description="Helical" evidence="10">
    <location>
        <begin position="133"/>
        <end position="151"/>
    </location>
</feature>
<keyword evidence="8 10" id="KW-0675">Receptor</keyword>
<feature type="transmembrane region" description="Helical" evidence="10">
    <location>
        <begin position="304"/>
        <end position="328"/>
    </location>
</feature>
<dbReference type="Pfam" id="PF02949">
    <property type="entry name" value="7tm_6"/>
    <property type="match status" value="1"/>
</dbReference>
<evidence type="ECO:0000313" key="13">
    <source>
        <dbReference type="RefSeq" id="XP_026302135.1"/>
    </source>
</evidence>
<dbReference type="PANTHER" id="PTHR21137:SF35">
    <property type="entry name" value="ODORANT RECEPTOR 19A-RELATED"/>
    <property type="match status" value="1"/>
</dbReference>
<proteinExistence type="inferred from homology"/>
<evidence type="ECO:0000256" key="7">
    <source>
        <dbReference type="ARBA" id="ARBA00023136"/>
    </source>
</evidence>
<dbReference type="Proteomes" id="UP000005203">
    <property type="component" value="Linkage group LG2"/>
</dbReference>
<evidence type="ECO:0000256" key="8">
    <source>
        <dbReference type="ARBA" id="ARBA00023170"/>
    </source>
</evidence>
<keyword evidence="5 10" id="KW-0552">Olfaction</keyword>
<dbReference type="EnsemblMetazoa" id="XM_026446350">
    <property type="protein sequence ID" value="XP_026302135"/>
    <property type="gene ID" value="GeneID_100578083"/>
</dbReference>
<keyword evidence="2" id="KW-1003">Cell membrane</keyword>
<evidence type="ECO:0000256" key="4">
    <source>
        <dbReference type="ARBA" id="ARBA00022692"/>
    </source>
</evidence>
<evidence type="ECO:0000256" key="10">
    <source>
        <dbReference type="RuleBase" id="RU351113"/>
    </source>
</evidence>
<dbReference type="GO" id="GO:0004984">
    <property type="term" value="F:olfactory receptor activity"/>
    <property type="evidence" value="ECO:0007669"/>
    <property type="project" value="InterPro"/>
</dbReference>